<evidence type="ECO:0000256" key="1">
    <source>
        <dbReference type="SAM" id="SignalP"/>
    </source>
</evidence>
<proteinExistence type="predicted"/>
<sequence length="155" mass="17927">MRFSRMAIIFHSASFCTTSLAAQSSRHINEELKVFHCNSDIHQDEYSRAKNHKIQDQDTNHELNGELSYLVADSHDTRTVLFYDQDNGDYEYFHLSEICDRTQERYGHATTEHILVNDRQGRACAMMMLKTVYPYHNRDGRRPQGSYSLCAVGSG</sequence>
<evidence type="ECO:0000313" key="3">
    <source>
        <dbReference type="Proteomes" id="UP000275772"/>
    </source>
</evidence>
<reference evidence="2 3" key="1">
    <citation type="submission" date="2017-11" db="EMBL/GenBank/DDBJ databases">
        <authorList>
            <person name="Kracher B."/>
        </authorList>
    </citation>
    <scope>NUCLEOTIDE SEQUENCE [LARGE SCALE GENOMIC DNA]</scope>
    <source>
        <strain evidence="2 3">RACE1</strain>
    </source>
</reference>
<feature type="signal peptide" evidence="1">
    <location>
        <begin position="1"/>
        <end position="21"/>
    </location>
</feature>
<dbReference type="Proteomes" id="UP000275772">
    <property type="component" value="Unassembled WGS sequence"/>
</dbReference>
<accession>A0A383UU00</accession>
<name>A0A383UU00_BLUHO</name>
<protein>
    <submittedName>
        <fullName evidence="2">Uncharacterized protein</fullName>
    </submittedName>
</protein>
<organism evidence="2 3">
    <name type="scientific">Blumeria hordei</name>
    <name type="common">Barley powdery mildew</name>
    <name type="synonym">Blumeria graminis f. sp. hordei</name>
    <dbReference type="NCBI Taxonomy" id="2867405"/>
    <lineage>
        <taxon>Eukaryota</taxon>
        <taxon>Fungi</taxon>
        <taxon>Dikarya</taxon>
        <taxon>Ascomycota</taxon>
        <taxon>Pezizomycotina</taxon>
        <taxon>Leotiomycetes</taxon>
        <taxon>Erysiphales</taxon>
        <taxon>Erysiphaceae</taxon>
        <taxon>Blumeria</taxon>
    </lineage>
</organism>
<evidence type="ECO:0000313" key="2">
    <source>
        <dbReference type="EMBL" id="SZF03833.1"/>
    </source>
</evidence>
<dbReference type="AlphaFoldDB" id="A0A383UU00"/>
<dbReference type="VEuPathDB" id="FungiDB:BLGHR1_14627"/>
<gene>
    <name evidence="2" type="ORF">BLGHR1_14627</name>
</gene>
<keyword evidence="1" id="KW-0732">Signal</keyword>
<dbReference type="EMBL" id="UNSH01000056">
    <property type="protein sequence ID" value="SZF03833.1"/>
    <property type="molecule type" value="Genomic_DNA"/>
</dbReference>
<feature type="chain" id="PRO_5017070319" evidence="1">
    <location>
        <begin position="22"/>
        <end position="155"/>
    </location>
</feature>